<feature type="region of interest" description="Disordered" evidence="1">
    <location>
        <begin position="188"/>
        <end position="210"/>
    </location>
</feature>
<gene>
    <name evidence="2" type="ORF">A9A72_124783</name>
</gene>
<accession>A0A5S5B6H4</accession>
<dbReference type="Proteomes" id="UP000324282">
    <property type="component" value="Unassembled WGS sequence"/>
</dbReference>
<proteinExistence type="predicted"/>
<comment type="caution">
    <text evidence="2">The sequence shown here is derived from an EMBL/GenBank/DDBJ whole genome shotgun (WGS) entry which is preliminary data.</text>
</comment>
<dbReference type="EMBL" id="VNHQ01000014">
    <property type="protein sequence ID" value="TYP62032.1"/>
    <property type="molecule type" value="Genomic_DNA"/>
</dbReference>
<evidence type="ECO:0000313" key="3">
    <source>
        <dbReference type="Proteomes" id="UP000324282"/>
    </source>
</evidence>
<name>A0A5S5B6H4_STUST</name>
<evidence type="ECO:0000256" key="1">
    <source>
        <dbReference type="SAM" id="MobiDB-lite"/>
    </source>
</evidence>
<sequence>MKKEIQAEPRDKTRRNMSAAQHVMSPELLSASVITACHKLDNSDIAGYVTELKQQANSIHANDMSRPETMLIAQAHALDGLFARLANRAFSVSSLDVMERYMRLALKAQNQTRTTLQTLAELKAPKQVAFVRQANIGNQVQVNNGTVPTRAREFETSQTNYWRLHMANGWTPERRARQAELIQQWKPWEQSTGPASAEGKTRASRNAWKGGIRPQLRELRQLLRNQEQLLRDLQ</sequence>
<dbReference type="AlphaFoldDB" id="A0A5S5B6H4"/>
<reference evidence="2 3" key="1">
    <citation type="submission" date="2019-07" db="EMBL/GenBank/DDBJ databases">
        <title>Deep subsurface shale carbon reservoir microbial communities from Ohio and West Virginia, USA.</title>
        <authorList>
            <person name="Wrighton K."/>
        </authorList>
    </citation>
    <scope>NUCLEOTIDE SEQUENCE [LARGE SCALE GENOMIC DNA]</scope>
    <source>
        <strain evidence="2 3">NP_8Ht</strain>
    </source>
</reference>
<evidence type="ECO:0000313" key="2">
    <source>
        <dbReference type="EMBL" id="TYP62032.1"/>
    </source>
</evidence>
<organism evidence="2 3">
    <name type="scientific">Stutzerimonas stutzeri</name>
    <name type="common">Pseudomonas stutzeri</name>
    <dbReference type="NCBI Taxonomy" id="316"/>
    <lineage>
        <taxon>Bacteria</taxon>
        <taxon>Pseudomonadati</taxon>
        <taxon>Pseudomonadota</taxon>
        <taxon>Gammaproteobacteria</taxon>
        <taxon>Pseudomonadales</taxon>
        <taxon>Pseudomonadaceae</taxon>
        <taxon>Stutzerimonas</taxon>
    </lineage>
</organism>
<dbReference type="RefSeq" id="WP_262366690.1">
    <property type="nucleotide sequence ID" value="NZ_VNHQ01000014.1"/>
</dbReference>
<protein>
    <submittedName>
        <fullName evidence="2">Uncharacterized protein</fullName>
    </submittedName>
</protein>